<feature type="domain" description="C2H2-type" evidence="7">
    <location>
        <begin position="1007"/>
        <end position="1030"/>
    </location>
</feature>
<name>A0ABY7F772_MYAAR</name>
<keyword evidence="4" id="KW-0862">Zinc</keyword>
<evidence type="ECO:0000256" key="2">
    <source>
        <dbReference type="ARBA" id="ARBA00022737"/>
    </source>
</evidence>
<dbReference type="PROSITE" id="PS50280">
    <property type="entry name" value="SET"/>
    <property type="match status" value="1"/>
</dbReference>
<dbReference type="PROSITE" id="PS00028">
    <property type="entry name" value="ZINC_FINGER_C2H2_1"/>
    <property type="match status" value="11"/>
</dbReference>
<evidence type="ECO:0000256" key="4">
    <source>
        <dbReference type="ARBA" id="ARBA00022833"/>
    </source>
</evidence>
<feature type="compositionally biased region" description="Polar residues" evidence="6">
    <location>
        <begin position="644"/>
        <end position="653"/>
    </location>
</feature>
<evidence type="ECO:0000313" key="9">
    <source>
        <dbReference type="EMBL" id="WAR18043.1"/>
    </source>
</evidence>
<dbReference type="SUPFAM" id="SSF57667">
    <property type="entry name" value="beta-beta-alpha zinc fingers"/>
    <property type="match status" value="6"/>
</dbReference>
<evidence type="ECO:0000256" key="5">
    <source>
        <dbReference type="PROSITE-ProRule" id="PRU00042"/>
    </source>
</evidence>
<reference evidence="9" key="1">
    <citation type="submission" date="2022-11" db="EMBL/GenBank/DDBJ databases">
        <title>Centuries of genome instability and evolution in soft-shell clam transmissible cancer (bioRxiv).</title>
        <authorList>
            <person name="Hart S.F.M."/>
            <person name="Yonemitsu M.A."/>
            <person name="Giersch R.M."/>
            <person name="Beal B.F."/>
            <person name="Arriagada G."/>
            <person name="Davis B.W."/>
            <person name="Ostrander E.A."/>
            <person name="Goff S.P."/>
            <person name="Metzger M.J."/>
        </authorList>
    </citation>
    <scope>NUCLEOTIDE SEQUENCE</scope>
    <source>
        <strain evidence="9">MELC-2E11</strain>
        <tissue evidence="9">Siphon/mantle</tissue>
    </source>
</reference>
<accession>A0ABY7F772</accession>
<dbReference type="InterPro" id="IPR046341">
    <property type="entry name" value="SET_dom_sf"/>
</dbReference>
<dbReference type="SMART" id="SM00355">
    <property type="entry name" value="ZnF_C2H2"/>
    <property type="match status" value="14"/>
</dbReference>
<evidence type="ECO:0000259" key="8">
    <source>
        <dbReference type="PROSITE" id="PS50280"/>
    </source>
</evidence>
<feature type="domain" description="C2H2-type" evidence="7">
    <location>
        <begin position="200"/>
        <end position="227"/>
    </location>
</feature>
<sequence>MRMRSLLFISFRRKISPEEINLAFTRKQRRARLTLPPFLEVVDNGLGLVGVVAKDIIYNKTQLGPFEAKRTTHIFDDTGFFTLKLITSDGTTVCLDTTDENECNWLSLVRAADSSEVQNCIAYQLGSNIFYNTTRDIDVGEELLVWYAPHLARKLGKPREPDGVSRVLLGHRIEPLTSELLVDEDEEVGSLPPGEITKGFYCPRCGNTFASQSGMVQHLRSHVKNTIVEEKIGTRRPGRPRKHPRPETRGSHVSKPGDLQSSDPGTEGELRVKKTAGNYIKKHRTPESPTLSSTHAVRNQSSSGIKVTVQINKGGDNEYSPQKEIEVGSRSQPRRSTRGKHSKFDSDYIYTGSIKRERQNSDDEFEEVDEKDDDIESEKHGSVLENDQREKRGRGRPKKIKLEGNGEFQAKDKGTEGNKEGKLTEQMVSQSLKALKDNGGKKRDKVTVVITFPRDSDTDKALEGVKDHKNIGKVDEVEQDGVTVSNVVFVNGETVQLESTGIDPASVERGLVVDEKNTGNLYREMVAEADVLVDDSGKVHAEDTVVGYTKVENELDHGSSNAETAADNLEQVFSAVSVSNEAAESLENKNNTYQDTFLSHLNDEGHSSVSDNDQSTKGENLGNAETDEVITSAVEDESGKDQSEWSSSQNEVQIESEMEGSVNVIESGPVKEKPQMEDKGSMVVMFEETEDGKYGCVLCYETFDEEIHAIEHFTAHSENDKGFCKNCRAEFDSLPVLLEHRKSCITLEISTSKQRKNGISSIEKKNGNKFECDVCQQSFQTAAYLYRHMVIHTDMFVCNKCKKTFSRKDSLQKHVLKCCLELAHEYEMLYCEEGGLERHKAKCKSKACEKCDRIFATADDLEVHQCQTNANNEELGRYSCGQCGKCFQSMYYLQLHRQMHVNQHTCEKCGRNLPSQEELEYHRFTGESQLTNHDCPGCSGCGEKFHLMVQARRHLETCTGENIDPENHPILQKISDAVTFICQQCGKSFSTQSNLTKHIFLHGDKKYECPHCEKRFHLEVYLKEHISGVHYNIYKFQCNDCGRLFKSRTGLAVHTNLFHSKDATLFACKECGKQFKQKGNLRNHMHAHSKERTYSCELCVRSFKFPDQLSRHKHDHKPFQKFNCMHCARKFKMMGDLRRHMQSHHSGMVYVCALCSTKCNHKHTLIRHFKRKHPSDTDLLLDKDYVANMQKHVREVYDANESKKGVGNVDESLVEDENVTEVTTATEQVVSGTEMFPQEAAEALQCLALGTATSAHLQILKDKGLIYDDQDGTGAGTELIVPQDSYILPHQESAVQISHDTHNEGTVNITQEALDGVLKNDGTININGFPQTIEGPDGQVFILQIVDQDNAGQGEEIQGYMEQVKGEIIELERVALPVSSASDIRNVVSGVLQENMVAAGGEILVVSETGEVIQHVGEVIQSSVEDIQTSGANFQQVIGQSHLRSGPDLIAEVIETPNELHIDREEIIQEGQLIESGEIIQNPETATEEVTGQVIQVSGEVIQHQDADSRVTTGQVIQVSGEVMEHYAELGADGNTVYITTEGAEEGQLEGYIEKSGDQGLQVHVLHQD</sequence>
<evidence type="ECO:0000259" key="7">
    <source>
        <dbReference type="PROSITE" id="PS50157"/>
    </source>
</evidence>
<dbReference type="SUPFAM" id="SSF82199">
    <property type="entry name" value="SET domain"/>
    <property type="match status" value="1"/>
</dbReference>
<dbReference type="Proteomes" id="UP001164746">
    <property type="component" value="Chromosome 10"/>
</dbReference>
<dbReference type="InterPro" id="IPR001214">
    <property type="entry name" value="SET_dom"/>
</dbReference>
<feature type="domain" description="C2H2-type" evidence="7">
    <location>
        <begin position="1094"/>
        <end position="1121"/>
    </location>
</feature>
<feature type="compositionally biased region" description="Polar residues" evidence="6">
    <location>
        <begin position="287"/>
        <end position="311"/>
    </location>
</feature>
<feature type="compositionally biased region" description="Basic residues" evidence="6">
    <location>
        <begin position="332"/>
        <end position="341"/>
    </location>
</feature>
<evidence type="ECO:0000256" key="6">
    <source>
        <dbReference type="SAM" id="MobiDB-lite"/>
    </source>
</evidence>
<keyword evidence="2" id="KW-0677">Repeat</keyword>
<feature type="region of interest" description="Disordered" evidence="6">
    <location>
        <begin position="224"/>
        <end position="422"/>
    </location>
</feature>
<feature type="region of interest" description="Disordered" evidence="6">
    <location>
        <begin position="601"/>
        <end position="657"/>
    </location>
</feature>
<dbReference type="Gene3D" id="3.30.160.60">
    <property type="entry name" value="Classic Zinc Finger"/>
    <property type="match status" value="6"/>
</dbReference>
<feature type="compositionally biased region" description="Acidic residues" evidence="6">
    <location>
        <begin position="362"/>
        <end position="376"/>
    </location>
</feature>
<evidence type="ECO:0000256" key="3">
    <source>
        <dbReference type="ARBA" id="ARBA00022771"/>
    </source>
</evidence>
<gene>
    <name evidence="9" type="ORF">MAR_032637</name>
</gene>
<feature type="domain" description="C2H2-type" evidence="7">
    <location>
        <begin position="980"/>
        <end position="1007"/>
    </location>
</feature>
<dbReference type="PANTHER" id="PTHR24379:SF121">
    <property type="entry name" value="C2H2-TYPE DOMAIN-CONTAINING PROTEIN"/>
    <property type="match status" value="1"/>
</dbReference>
<feature type="domain" description="C2H2-type" evidence="7">
    <location>
        <begin position="796"/>
        <end position="829"/>
    </location>
</feature>
<organism evidence="9 10">
    <name type="scientific">Mya arenaria</name>
    <name type="common">Soft-shell clam</name>
    <dbReference type="NCBI Taxonomy" id="6604"/>
    <lineage>
        <taxon>Eukaryota</taxon>
        <taxon>Metazoa</taxon>
        <taxon>Spiralia</taxon>
        <taxon>Lophotrochozoa</taxon>
        <taxon>Mollusca</taxon>
        <taxon>Bivalvia</taxon>
        <taxon>Autobranchia</taxon>
        <taxon>Heteroconchia</taxon>
        <taxon>Euheterodonta</taxon>
        <taxon>Imparidentia</taxon>
        <taxon>Neoheterodontei</taxon>
        <taxon>Myida</taxon>
        <taxon>Myoidea</taxon>
        <taxon>Myidae</taxon>
        <taxon>Mya</taxon>
    </lineage>
</organism>
<protein>
    <submittedName>
        <fullName evidence="9">ZN567-like protein</fullName>
    </submittedName>
</protein>
<dbReference type="PROSITE" id="PS50157">
    <property type="entry name" value="ZINC_FINGER_C2H2_2"/>
    <property type="match status" value="10"/>
</dbReference>
<feature type="domain" description="C2H2-type" evidence="7">
    <location>
        <begin position="1122"/>
        <end position="1147"/>
    </location>
</feature>
<keyword evidence="10" id="KW-1185">Reference proteome</keyword>
<dbReference type="InterPro" id="IPR036236">
    <property type="entry name" value="Znf_C2H2_sf"/>
</dbReference>
<dbReference type="Pfam" id="PF21549">
    <property type="entry name" value="PRDM2_PR"/>
    <property type="match status" value="1"/>
</dbReference>
<keyword evidence="3 5" id="KW-0863">Zinc-finger</keyword>
<dbReference type="PANTHER" id="PTHR24379">
    <property type="entry name" value="KRAB AND ZINC FINGER DOMAIN-CONTAINING"/>
    <property type="match status" value="1"/>
</dbReference>
<feature type="compositionally biased region" description="Polar residues" evidence="6">
    <location>
        <begin position="607"/>
        <end position="618"/>
    </location>
</feature>
<evidence type="ECO:0000313" key="10">
    <source>
        <dbReference type="Proteomes" id="UP001164746"/>
    </source>
</evidence>
<feature type="domain" description="C2H2-type" evidence="7">
    <location>
        <begin position="878"/>
        <end position="905"/>
    </location>
</feature>
<feature type="domain" description="C2H2-type" evidence="7">
    <location>
        <begin position="770"/>
        <end position="793"/>
    </location>
</feature>
<feature type="domain" description="C2H2-type" evidence="7">
    <location>
        <begin position="1036"/>
        <end position="1064"/>
    </location>
</feature>
<feature type="compositionally biased region" description="Basic and acidic residues" evidence="6">
    <location>
        <begin position="400"/>
        <end position="422"/>
    </location>
</feature>
<feature type="domain" description="SET" evidence="8">
    <location>
        <begin position="64"/>
        <end position="148"/>
    </location>
</feature>
<dbReference type="Pfam" id="PF00096">
    <property type="entry name" value="zf-C2H2"/>
    <property type="match status" value="7"/>
</dbReference>
<dbReference type="Gene3D" id="2.170.270.10">
    <property type="entry name" value="SET domain"/>
    <property type="match status" value="1"/>
</dbReference>
<feature type="compositionally biased region" description="Basic residues" evidence="6">
    <location>
        <begin position="234"/>
        <end position="244"/>
    </location>
</feature>
<dbReference type="InterPro" id="IPR013087">
    <property type="entry name" value="Znf_C2H2_type"/>
</dbReference>
<proteinExistence type="predicted"/>
<feature type="compositionally biased region" description="Basic and acidic residues" evidence="6">
    <location>
        <begin position="377"/>
        <end position="390"/>
    </location>
</feature>
<feature type="domain" description="C2H2-type" evidence="7">
    <location>
        <begin position="1066"/>
        <end position="1093"/>
    </location>
</feature>
<dbReference type="EMBL" id="CP111021">
    <property type="protein sequence ID" value="WAR18043.1"/>
    <property type="molecule type" value="Genomic_DNA"/>
</dbReference>
<keyword evidence="1" id="KW-0479">Metal-binding</keyword>
<evidence type="ECO:0000256" key="1">
    <source>
        <dbReference type="ARBA" id="ARBA00022723"/>
    </source>
</evidence>